<dbReference type="PANTHER" id="PTHR31273">
    <property type="entry name" value="PHOSPHOKETOLASE-RELATED"/>
    <property type="match status" value="1"/>
</dbReference>
<name>A0A0N9I2R6_9PSEU</name>
<dbReference type="GO" id="GO:0005975">
    <property type="term" value="P:carbohydrate metabolic process"/>
    <property type="evidence" value="ECO:0007669"/>
    <property type="project" value="InterPro"/>
</dbReference>
<dbReference type="AlphaFoldDB" id="A0A0N9I2R6"/>
<dbReference type="Gene3D" id="3.40.50.970">
    <property type="match status" value="2"/>
</dbReference>
<dbReference type="Gene3D" id="3.40.50.920">
    <property type="match status" value="1"/>
</dbReference>
<dbReference type="InterPro" id="IPR019790">
    <property type="entry name" value="Xul5P/Fru6P_PKetolase_CS"/>
</dbReference>
<accession>A0A0N9I2R6</accession>
<evidence type="ECO:0000313" key="7">
    <source>
        <dbReference type="EMBL" id="ALG09025.1"/>
    </source>
</evidence>
<comment type="similarity">
    <text evidence="2">Belongs to the XFP family.</text>
</comment>
<dbReference type="EMBL" id="CP012752">
    <property type="protein sequence ID" value="ALG09025.1"/>
    <property type="molecule type" value="Genomic_DNA"/>
</dbReference>
<evidence type="ECO:0000259" key="6">
    <source>
        <dbReference type="Pfam" id="PF09364"/>
    </source>
</evidence>
<proteinExistence type="inferred from homology"/>
<dbReference type="NCBIfam" id="NF003619">
    <property type="entry name" value="PRK05261.1-4"/>
    <property type="match status" value="1"/>
</dbReference>
<gene>
    <name evidence="7" type="ORF">AOZ06_20775</name>
</gene>
<feature type="domain" description="Xylulose 5-phosphate/Fructose 6-phosphate phosphoketolase C-terminal" evidence="5">
    <location>
        <begin position="561"/>
        <end position="758"/>
    </location>
</feature>
<keyword evidence="3" id="KW-0786">Thiamine pyrophosphate</keyword>
<dbReference type="SUPFAM" id="SSF52518">
    <property type="entry name" value="Thiamin diphosphate-binding fold (THDP-binding)"/>
    <property type="match status" value="2"/>
</dbReference>
<dbReference type="Pfam" id="PF03894">
    <property type="entry name" value="XFP"/>
    <property type="match status" value="1"/>
</dbReference>
<dbReference type="KEGG" id="kphy:AOZ06_20775"/>
<dbReference type="RefSeq" id="WP_054290929.1">
    <property type="nucleotide sequence ID" value="NZ_CP012752.1"/>
</dbReference>
<dbReference type="PANTHER" id="PTHR31273:SF1">
    <property type="entry name" value="PHOSPHOKETOLASE-RELATED"/>
    <property type="match status" value="1"/>
</dbReference>
<evidence type="ECO:0000256" key="1">
    <source>
        <dbReference type="ARBA" id="ARBA00001964"/>
    </source>
</evidence>
<evidence type="ECO:0000259" key="5">
    <source>
        <dbReference type="Pfam" id="PF09363"/>
    </source>
</evidence>
<reference evidence="7 8" key="1">
    <citation type="submission" date="2015-07" db="EMBL/GenBank/DDBJ databases">
        <title>Genome sequencing of Kibdelosporangium phytohabitans.</title>
        <authorList>
            <person name="Qin S."/>
            <person name="Xing K."/>
        </authorList>
    </citation>
    <scope>NUCLEOTIDE SEQUENCE [LARGE SCALE GENOMIC DNA]</scope>
    <source>
        <strain evidence="7 8">KLBMP1111</strain>
    </source>
</reference>
<dbReference type="PROSITE" id="PS60003">
    <property type="entry name" value="PHOSPHOKETOLASE_2"/>
    <property type="match status" value="1"/>
</dbReference>
<dbReference type="GO" id="GO:0016832">
    <property type="term" value="F:aldehyde-lyase activity"/>
    <property type="evidence" value="ECO:0007669"/>
    <property type="project" value="InterPro"/>
</dbReference>
<dbReference type="Proteomes" id="UP000063699">
    <property type="component" value="Chromosome"/>
</dbReference>
<protein>
    <submittedName>
        <fullName evidence="7">Phosphoketolase</fullName>
    </submittedName>
</protein>
<comment type="cofactor">
    <cofactor evidence="1">
        <name>thiamine diphosphate</name>
        <dbReference type="ChEBI" id="CHEBI:58937"/>
    </cofactor>
</comment>
<feature type="domain" description="Xylulose 5-phosphate/Fructose 6-phosphate phosphoketolase N-terminal" evidence="6">
    <location>
        <begin position="8"/>
        <end position="344"/>
    </location>
</feature>
<keyword evidence="8" id="KW-1185">Reference proteome</keyword>
<dbReference type="Pfam" id="PF09363">
    <property type="entry name" value="XFP_C"/>
    <property type="match status" value="1"/>
</dbReference>
<dbReference type="STRING" id="860235.AOZ06_20775"/>
<dbReference type="Pfam" id="PF09364">
    <property type="entry name" value="XFP_N"/>
    <property type="match status" value="1"/>
</dbReference>
<dbReference type="InterPro" id="IPR019789">
    <property type="entry name" value="Xul5P/Fru6P_PKetolase_ThDP_BS"/>
</dbReference>
<sequence length="760" mass="83110">MTADTATRRYRRACDYLAASMIYLRDNIMLRDPLKPEHIKPRLLGHWGTCPGITYVYAGLNGLVTRTGQRTLLVTGPGHGAPAVHANLWMEGTHALLDSSLSLDENGMTELVKRFSWPGGFPSHLSPHVPGVIHEGGELGYALPTAVGAALDDPELLVACVIGDGEAETGATAAAWHANKFLNSRTDGRVLPILHLNGYKISSPTVYGTMSDEELISYFLGAGWSPTIVDTRTAADPDLDLAEALDQALAVARPMLIVRSPKGWGLPSHDAHGTPLAGTFHAHQVPLEGVTEDPAQLAVLEAWLRSYRPQELFDENGRPFDDLLSLLPPDKLRMGRVPQANGGTVRRELPLPPLAGHRVDAAEPGSNDASANEALAGWLAELFGTTEDRRDFRIFCPDELESNKLGAVLDVTDRAFTWPVNGYAEHVSPDGRVVEVLSEHLCQGFLQGYLLTGRHGLFPCYEAFASIVDSMVNQYAKFLKMSAEVPWRAPVASLNYLLTSEGWRQEHNGYSHQGPGFINNILTRKASVARVYLPPDANTLLHTARHCLAGTGQINLIVAGKQEYPQWLDFDAAEAHCRAGAGVWEWAADDDRPEVVLASAGTVPTVEALAAVSLLRRHTPDLRIRMVNVVDLLSLAPPDRHPHGLASDAFTRCFGTDVPVVFAFHGYPSAVHETLHGRDTPQRFHVHGYHEEGTTTTPFDLLVANSMSRYDLAADAVRRAWDSKDTSAATALIDERDTLLRSARDNSVDPPEITEWRWNP</sequence>
<dbReference type="InterPro" id="IPR018969">
    <property type="entry name" value="Xul5P/Fru6P_PKetolase_C"/>
</dbReference>
<dbReference type="OrthoDB" id="9768449at2"/>
<dbReference type="GO" id="GO:0000287">
    <property type="term" value="F:magnesium ion binding"/>
    <property type="evidence" value="ECO:0007669"/>
    <property type="project" value="UniProtKB-ARBA"/>
</dbReference>
<dbReference type="InterPro" id="IPR018970">
    <property type="entry name" value="Xul5P/Fru6P_PKetolase_N"/>
</dbReference>
<evidence type="ECO:0000256" key="2">
    <source>
        <dbReference type="ARBA" id="ARBA00005623"/>
    </source>
</evidence>
<dbReference type="InterPro" id="IPR005593">
    <property type="entry name" value="Xul5P/Fru6P_PKetolase"/>
</dbReference>
<organism evidence="7 8">
    <name type="scientific">Kibdelosporangium phytohabitans</name>
    <dbReference type="NCBI Taxonomy" id="860235"/>
    <lineage>
        <taxon>Bacteria</taxon>
        <taxon>Bacillati</taxon>
        <taxon>Actinomycetota</taxon>
        <taxon>Actinomycetes</taxon>
        <taxon>Pseudonocardiales</taxon>
        <taxon>Pseudonocardiaceae</taxon>
        <taxon>Kibdelosporangium</taxon>
    </lineage>
</organism>
<keyword evidence="4" id="KW-0456">Lyase</keyword>
<dbReference type="InterPro" id="IPR029061">
    <property type="entry name" value="THDP-binding"/>
</dbReference>
<evidence type="ECO:0000256" key="4">
    <source>
        <dbReference type="ARBA" id="ARBA00023239"/>
    </source>
</evidence>
<dbReference type="PIRSF" id="PIRSF017245">
    <property type="entry name" value="Phosphoketolase"/>
    <property type="match status" value="1"/>
</dbReference>
<evidence type="ECO:0000256" key="3">
    <source>
        <dbReference type="ARBA" id="ARBA00023052"/>
    </source>
</evidence>
<evidence type="ECO:0000313" key="8">
    <source>
        <dbReference type="Proteomes" id="UP000063699"/>
    </source>
</evidence>
<dbReference type="InterPro" id="IPR009014">
    <property type="entry name" value="Transketo_C/PFOR_II"/>
</dbReference>
<dbReference type="PROSITE" id="PS60002">
    <property type="entry name" value="PHOSPHOKETOLASE_1"/>
    <property type="match status" value="1"/>
</dbReference>